<reference evidence="3 4" key="1">
    <citation type="submission" date="2020-04" db="EMBL/GenBank/DDBJ databases">
        <authorList>
            <person name="Liu A."/>
        </authorList>
    </citation>
    <scope>NUCLEOTIDE SEQUENCE [LARGE SCALE GENOMIC DNA]</scope>
    <source>
        <strain evidence="3 4">RZ02</strain>
    </source>
</reference>
<comment type="caution">
    <text evidence="3">The sequence shown here is derived from an EMBL/GenBank/DDBJ whole genome shotgun (WGS) entry which is preliminary data.</text>
</comment>
<gene>
    <name evidence="3" type="ORF">HKD42_06015</name>
</gene>
<evidence type="ECO:0000313" key="4">
    <source>
        <dbReference type="Proteomes" id="UP000561181"/>
    </source>
</evidence>
<feature type="transmembrane region" description="Helical" evidence="1">
    <location>
        <begin position="374"/>
        <end position="394"/>
    </location>
</feature>
<dbReference type="PANTHER" id="PTHR43081">
    <property type="entry name" value="ADENYLATE CYCLASE, TERMINAL-DIFFERENTIATION SPECIFIC-RELATED"/>
    <property type="match status" value="1"/>
</dbReference>
<sequence>MAGLLIVALVAILQFANIPATDRPGMAVFDTYQRAAPRPYEDAAVRVIDIDEESIGRIGQWPWPRTEIAKLTDRLAEAGAAAIAFDIVFSEADRTSPEQIARQIGDSDRALATTLANLPSNDERLADSFALSPVVNGLFLVRDERNTELELPSGMAIFGSPPTEAPTGFRGTVQPLPILREASAGLGSLSIDKDVDGVVRKAPLLFLYGDQAVPALSVEALRVAQQAESTMIRTSDGSGETPGAAGAVVSVQAGQFTAPTTAQGELWLHYTDNVPGRTIPAWQILEGTGGSGDSVEGIEGQIVFVGASAVGLRDLVTTPLAGQVPGVMVHAQAAEQMILGEYLTRPDWARGLELLVVIVLGVALSVLLPKLGALPGAIVGLAGIGVIAAGSWAAFSSLGYLLDPTFPITVIVLVYGLQTLLGFYQEERQRSYIRNAFDRYLSPEMVRQIAANPDKLELGGEEREMTVLFCDIRGFSRISEQYEPQEVINFLTGFLTPMCDILLGHKGTVDKFIGDAILAFWNAPLDDPDQFKNGARAALAMNAALAELNQTMPTNNGQVWPDDVQIGIGLNAGLCCVGNMGSQQRLSYSLIGDTVNIASRFEGLTKQYGVAILIGSALADQLDGFALLELDRVKVVGRDAPDTIFALIGDETVAGCDKHQMLSEQHREFLSAYRSQKWADAKRFLTDNAASYETAGLGKLRQIMMARIAKLQKVPPPPTWDGVFQATEK</sequence>
<dbReference type="Gene3D" id="3.30.70.1230">
    <property type="entry name" value="Nucleotide cyclase"/>
    <property type="match status" value="1"/>
</dbReference>
<dbReference type="InterPro" id="IPR029787">
    <property type="entry name" value="Nucleotide_cyclase"/>
</dbReference>
<dbReference type="PANTHER" id="PTHR43081:SF1">
    <property type="entry name" value="ADENYLATE CYCLASE, TERMINAL-DIFFERENTIATION SPECIFIC"/>
    <property type="match status" value="1"/>
</dbReference>
<dbReference type="Proteomes" id="UP000561181">
    <property type="component" value="Unassembled WGS sequence"/>
</dbReference>
<dbReference type="EMBL" id="JABCRE010000002">
    <property type="protein sequence ID" value="NMW31610.1"/>
    <property type="molecule type" value="Genomic_DNA"/>
</dbReference>
<proteinExistence type="predicted"/>
<feature type="transmembrane region" description="Helical" evidence="1">
    <location>
        <begin position="348"/>
        <end position="367"/>
    </location>
</feature>
<dbReference type="InterPro" id="IPR007890">
    <property type="entry name" value="CHASE2"/>
</dbReference>
<organism evidence="3 4">
    <name type="scientific">Pontixanthobacter rizhaonensis</name>
    <dbReference type="NCBI Taxonomy" id="2730337"/>
    <lineage>
        <taxon>Bacteria</taxon>
        <taxon>Pseudomonadati</taxon>
        <taxon>Pseudomonadota</taxon>
        <taxon>Alphaproteobacteria</taxon>
        <taxon>Sphingomonadales</taxon>
        <taxon>Erythrobacteraceae</taxon>
        <taxon>Pontixanthobacter</taxon>
    </lineage>
</organism>
<name>A0A848QLL0_9SPHN</name>
<feature type="domain" description="Guanylate cyclase" evidence="2">
    <location>
        <begin position="466"/>
        <end position="602"/>
    </location>
</feature>
<dbReference type="SMART" id="SM00044">
    <property type="entry name" value="CYCc"/>
    <property type="match status" value="1"/>
</dbReference>
<keyword evidence="1" id="KW-1133">Transmembrane helix</keyword>
<accession>A0A848QLL0</accession>
<dbReference type="CDD" id="cd07302">
    <property type="entry name" value="CHD"/>
    <property type="match status" value="1"/>
</dbReference>
<dbReference type="AlphaFoldDB" id="A0A848QLL0"/>
<evidence type="ECO:0000313" key="3">
    <source>
        <dbReference type="EMBL" id="NMW31610.1"/>
    </source>
</evidence>
<dbReference type="RefSeq" id="WP_170011203.1">
    <property type="nucleotide sequence ID" value="NZ_JABCRE010000002.1"/>
</dbReference>
<dbReference type="Pfam" id="PF00211">
    <property type="entry name" value="Guanylate_cyc"/>
    <property type="match status" value="1"/>
</dbReference>
<dbReference type="GO" id="GO:0035556">
    <property type="term" value="P:intracellular signal transduction"/>
    <property type="evidence" value="ECO:0007669"/>
    <property type="project" value="InterPro"/>
</dbReference>
<protein>
    <submittedName>
        <fullName evidence="3">Adenylate/guanylate cyclase domain-containing protein</fullName>
    </submittedName>
</protein>
<keyword evidence="1" id="KW-0472">Membrane</keyword>
<evidence type="ECO:0000259" key="2">
    <source>
        <dbReference type="PROSITE" id="PS50125"/>
    </source>
</evidence>
<dbReference type="SMART" id="SM01080">
    <property type="entry name" value="CHASE2"/>
    <property type="match status" value="1"/>
</dbReference>
<keyword evidence="1" id="KW-0812">Transmembrane</keyword>
<dbReference type="InterPro" id="IPR001054">
    <property type="entry name" value="A/G_cyclase"/>
</dbReference>
<dbReference type="GO" id="GO:0006171">
    <property type="term" value="P:cAMP biosynthetic process"/>
    <property type="evidence" value="ECO:0007669"/>
    <property type="project" value="TreeGrafter"/>
</dbReference>
<dbReference type="SUPFAM" id="SSF55073">
    <property type="entry name" value="Nucleotide cyclase"/>
    <property type="match status" value="1"/>
</dbReference>
<dbReference type="PROSITE" id="PS50125">
    <property type="entry name" value="GUANYLATE_CYCLASE_2"/>
    <property type="match status" value="1"/>
</dbReference>
<dbReference type="InterPro" id="IPR050697">
    <property type="entry name" value="Adenylyl/Guanylyl_Cyclase_3/4"/>
</dbReference>
<dbReference type="GO" id="GO:0004016">
    <property type="term" value="F:adenylate cyclase activity"/>
    <property type="evidence" value="ECO:0007669"/>
    <property type="project" value="UniProtKB-ARBA"/>
</dbReference>
<dbReference type="Pfam" id="PF05226">
    <property type="entry name" value="CHASE2"/>
    <property type="match status" value="1"/>
</dbReference>
<feature type="transmembrane region" description="Helical" evidence="1">
    <location>
        <begin position="406"/>
        <end position="424"/>
    </location>
</feature>
<evidence type="ECO:0000256" key="1">
    <source>
        <dbReference type="SAM" id="Phobius"/>
    </source>
</evidence>
<keyword evidence="4" id="KW-1185">Reference proteome</keyword>